<dbReference type="InterPro" id="IPR036034">
    <property type="entry name" value="PDZ_sf"/>
</dbReference>
<evidence type="ECO:0000256" key="2">
    <source>
        <dbReference type="ARBA" id="ARBA00007014"/>
    </source>
</evidence>
<dbReference type="InterPro" id="IPR020590">
    <property type="entry name" value="Guanylate_kinase_CS"/>
</dbReference>
<evidence type="ECO:0000313" key="13">
    <source>
        <dbReference type="Proteomes" id="UP000221080"/>
    </source>
</evidence>
<dbReference type="OrthoDB" id="78824at2759"/>
<dbReference type="InterPro" id="IPR001478">
    <property type="entry name" value="PDZ"/>
</dbReference>
<feature type="domain" description="PDZ" evidence="11">
    <location>
        <begin position="246"/>
        <end position="333"/>
    </location>
</feature>
<evidence type="ECO:0000259" key="11">
    <source>
        <dbReference type="PROSITE" id="PS50106"/>
    </source>
</evidence>
<organism evidence="13 14">
    <name type="scientific">Ictalurus punctatus</name>
    <name type="common">Channel catfish</name>
    <name type="synonym">Silurus punctatus</name>
    <dbReference type="NCBI Taxonomy" id="7998"/>
    <lineage>
        <taxon>Eukaryota</taxon>
        <taxon>Metazoa</taxon>
        <taxon>Chordata</taxon>
        <taxon>Craniata</taxon>
        <taxon>Vertebrata</taxon>
        <taxon>Euteleostomi</taxon>
        <taxon>Actinopterygii</taxon>
        <taxon>Neopterygii</taxon>
        <taxon>Teleostei</taxon>
        <taxon>Ostariophysi</taxon>
        <taxon>Siluriformes</taxon>
        <taxon>Ictaluridae</taxon>
        <taxon>Ictalurus</taxon>
    </lineage>
</organism>
<evidence type="ECO:0000256" key="1">
    <source>
        <dbReference type="ARBA" id="ARBA00004202"/>
    </source>
</evidence>
<dbReference type="GO" id="GO:0098839">
    <property type="term" value="C:postsynaptic density membrane"/>
    <property type="evidence" value="ECO:0007669"/>
    <property type="project" value="TreeGrafter"/>
</dbReference>
<dbReference type="InterPro" id="IPR036028">
    <property type="entry name" value="SH3-like_dom_sf"/>
</dbReference>
<dbReference type="InterPro" id="IPR016313">
    <property type="entry name" value="DLG1-like"/>
</dbReference>
<evidence type="ECO:0000256" key="3">
    <source>
        <dbReference type="ARBA" id="ARBA00022443"/>
    </source>
</evidence>
<dbReference type="PROSITE" id="PS50106">
    <property type="entry name" value="PDZ"/>
    <property type="match status" value="3"/>
</dbReference>
<dbReference type="GO" id="GO:0019901">
    <property type="term" value="F:protein kinase binding"/>
    <property type="evidence" value="ECO:0007669"/>
    <property type="project" value="TreeGrafter"/>
</dbReference>
<dbReference type="Gene3D" id="1.10.287.470">
    <property type="entry name" value="Helix hairpin bin"/>
    <property type="match status" value="1"/>
</dbReference>
<dbReference type="SUPFAM" id="SSF50044">
    <property type="entry name" value="SH3-domain"/>
    <property type="match status" value="1"/>
</dbReference>
<dbReference type="Pfam" id="PF10600">
    <property type="entry name" value="PDZ_assoc"/>
    <property type="match status" value="1"/>
</dbReference>
<dbReference type="GO" id="GO:0031594">
    <property type="term" value="C:neuromuscular junction"/>
    <property type="evidence" value="ECO:0007669"/>
    <property type="project" value="InterPro"/>
</dbReference>
<dbReference type="Pfam" id="PF00625">
    <property type="entry name" value="Guanylate_kin"/>
    <property type="match status" value="1"/>
</dbReference>
<dbReference type="GO" id="GO:0043005">
    <property type="term" value="C:neuron projection"/>
    <property type="evidence" value="ECO:0007669"/>
    <property type="project" value="InterPro"/>
</dbReference>
<feature type="domain" description="Guanylate kinase-like" evidence="10">
    <location>
        <begin position="685"/>
        <end position="860"/>
    </location>
</feature>
<keyword evidence="4" id="KW-1003">Cell membrane</keyword>
<comment type="subcellular location">
    <subcellularLocation>
        <location evidence="1">Cell membrane</location>
        <topology evidence="1">Peripheral membrane protein</topology>
    </subcellularLocation>
</comment>
<feature type="region of interest" description="Disordered" evidence="8">
    <location>
        <begin position="647"/>
        <end position="669"/>
    </location>
</feature>
<dbReference type="InterPro" id="IPR050614">
    <property type="entry name" value="Synaptic_Scaffolding_LAP-MAGUK"/>
</dbReference>
<dbReference type="Pfam" id="PF09058">
    <property type="entry name" value="L27_1"/>
    <property type="match status" value="1"/>
</dbReference>
<dbReference type="PROSITE" id="PS50052">
    <property type="entry name" value="GUANYLATE_KINASE_2"/>
    <property type="match status" value="1"/>
</dbReference>
<evidence type="ECO:0000256" key="5">
    <source>
        <dbReference type="ARBA" id="ARBA00022737"/>
    </source>
</evidence>
<evidence type="ECO:0000259" key="12">
    <source>
        <dbReference type="PROSITE" id="PS51022"/>
    </source>
</evidence>
<dbReference type="KEGG" id="ipu:108268922"/>
<proteinExistence type="inferred from homology"/>
<dbReference type="SMART" id="SM00072">
    <property type="entry name" value="GuKc"/>
    <property type="match status" value="1"/>
</dbReference>
<dbReference type="FunFam" id="2.30.42.10:FF:000001">
    <property type="entry name" value="Disks large homolog 1 isoform 2"/>
    <property type="match status" value="1"/>
</dbReference>
<dbReference type="FunFam" id="2.30.30.40:FF:000008">
    <property type="entry name" value="Disks large homolog 1 isoform 2"/>
    <property type="match status" value="1"/>
</dbReference>
<keyword evidence="6" id="KW-0472">Membrane</keyword>
<keyword evidence="5" id="KW-0677">Repeat</keyword>
<dbReference type="PANTHER" id="PTHR23119">
    <property type="entry name" value="DISCS LARGE"/>
    <property type="match status" value="1"/>
</dbReference>
<dbReference type="PIRSF" id="PIRSF001741">
    <property type="entry name" value="MAGUK_DLGH"/>
    <property type="match status" value="1"/>
</dbReference>
<dbReference type="FunFam" id="2.30.42.10:FF:000091">
    <property type="entry name" value="disks large homolog 1 isoform X8"/>
    <property type="match status" value="1"/>
</dbReference>
<dbReference type="SUPFAM" id="SSF52540">
    <property type="entry name" value="P-loop containing nucleoside triphosphate hydrolases"/>
    <property type="match status" value="1"/>
</dbReference>
<dbReference type="GO" id="GO:0045197">
    <property type="term" value="P:establishment or maintenance of epithelial cell apical/basal polarity"/>
    <property type="evidence" value="ECO:0007669"/>
    <property type="project" value="TreeGrafter"/>
</dbReference>
<dbReference type="Gene3D" id="3.40.50.300">
    <property type="entry name" value="P-loop containing nucleotide triphosphate hydrolases"/>
    <property type="match status" value="1"/>
</dbReference>
<dbReference type="SUPFAM" id="SSF101288">
    <property type="entry name" value="L27 domain"/>
    <property type="match status" value="1"/>
</dbReference>
<dbReference type="InterPro" id="IPR019590">
    <property type="entry name" value="DLG1_PEST_dom"/>
</dbReference>
<dbReference type="Gene3D" id="2.30.30.40">
    <property type="entry name" value="SH3 Domains"/>
    <property type="match status" value="2"/>
</dbReference>
<evidence type="ECO:0000259" key="10">
    <source>
        <dbReference type="PROSITE" id="PS50052"/>
    </source>
</evidence>
<dbReference type="CDD" id="cd06723">
    <property type="entry name" value="PDZ1_Dlg1-2-4-like"/>
    <property type="match status" value="1"/>
</dbReference>
<comment type="similarity">
    <text evidence="2">Belongs to the MAGUK family.</text>
</comment>
<dbReference type="FunFam" id="2.30.42.10:FF:000002">
    <property type="entry name" value="Disks large homolog 4 isoform 2"/>
    <property type="match status" value="1"/>
</dbReference>
<dbReference type="FunFam" id="3.40.50.300:FF:001402">
    <property type="entry name" value="Discs, large homolog 3 (Drosophila)"/>
    <property type="match status" value="1"/>
</dbReference>
<gene>
    <name evidence="14" type="primary">dlg3</name>
</gene>
<feature type="domain" description="PDZ" evidence="11">
    <location>
        <begin position="411"/>
        <end position="492"/>
    </location>
</feature>
<reference evidence="14" key="2">
    <citation type="submission" date="2025-08" db="UniProtKB">
        <authorList>
            <consortium name="RefSeq"/>
        </authorList>
    </citation>
    <scope>IDENTIFICATION</scope>
    <source>
        <tissue evidence="14">Blood</tissue>
    </source>
</reference>
<dbReference type="CDD" id="cd00071">
    <property type="entry name" value="GMPK"/>
    <property type="match status" value="1"/>
</dbReference>
<sequence>MSKRQLVVVNDTERAVGLLRQYQASLTSPEEQALKTSVGKVSAIFGSQLFKALLDIQECYEVTLQLNATEKAAKENGLKEMLEHNSELEGVSRVRVTSRRTPQKVERVVGLVSCSHVETPKANPPPIIVNADSLDAGPYVNGSDGMYKYEEIILERGNSGLGFSIAGGIDNPHIPDDPGIFITKIIPGGAAAMDGRLGVNDCVLRVNEVDVSEVVHSRAVEALKEAGPVVRLLVRRRQSPPETILEVNLLKGPKGLGFSIAGGIGNQHIPGDNSIYITKIIEGGAAQKDGRLQTGDRLLAVNNIILQDVRHEEAVAALKNTSDMVYLKVAKPGPVHLNDMYAPPDYSSSLALPPAFPTMVDNHVSHNSSMAYMGAMEPKPVYQPPQVTPSRYSPVPRHMLGEDDFTREPRKVLLHKGSTGLGFNIVGGEDGEGIFVSFILAGGPADLSGELRRGDRILSVNGVNLRNATHEQAAAALKRAGQTVTIIAQYRPEEYSRFESKIHDLREQMMNSSMSSGSGSLRTSEKRSLYVRALFDYDRTRDSCLPSQGLSFSYGDILHVINASDDEWWQARLVTSHGESEQIGVIPSKKRVEKKERARLKTVKFHARTGMIESNRQPVKVKRKKSFNLSRKFPFYKSKENIVQDLVEPEQCLTSNTSDSESSSKGQEDTILSYEPVTRQEIHYTRPVIILGPMKDRVNDDLISEFPHKFGSCVPHTTRPRRENEMDGQDYHFVASREQMEKDIQDNKFIEAGQFNENLYGTSILSVRAVAERGKHCILDVSGNAIKRLQQAQLYPISIFIKPKSVDALMEMNKRQTYEQANKVFDKAVKLEQEFGEYFTAIVQGDSLEEIYNKIKMIIEEQSGPYIWIPSSEKL</sequence>
<dbReference type="Gene3D" id="2.30.42.10">
    <property type="match status" value="3"/>
</dbReference>
<dbReference type="InterPro" id="IPR008145">
    <property type="entry name" value="GK/Ca_channel_bsu"/>
</dbReference>
<dbReference type="PROSITE" id="PS00856">
    <property type="entry name" value="GUANYLATE_KINASE_1"/>
    <property type="match status" value="1"/>
</dbReference>
<dbReference type="CDD" id="cd06795">
    <property type="entry name" value="PDZ3_Dlg1-2-4-like"/>
    <property type="match status" value="1"/>
</dbReference>
<dbReference type="GO" id="GO:0043113">
    <property type="term" value="P:receptor clustering"/>
    <property type="evidence" value="ECO:0007669"/>
    <property type="project" value="TreeGrafter"/>
</dbReference>
<dbReference type="PROSITE" id="PS51022">
    <property type="entry name" value="L27"/>
    <property type="match status" value="1"/>
</dbReference>
<dbReference type="SMART" id="SM01277">
    <property type="entry name" value="MAGUK_N_PEST"/>
    <property type="match status" value="1"/>
</dbReference>
<dbReference type="SUPFAM" id="SSF50156">
    <property type="entry name" value="PDZ domain-like"/>
    <property type="match status" value="3"/>
</dbReference>
<feature type="compositionally biased region" description="Low complexity" evidence="8">
    <location>
        <begin position="655"/>
        <end position="664"/>
    </location>
</feature>
<dbReference type="FunFam" id="3.30.63.10:FF:000001">
    <property type="entry name" value="Disks large homolog 1 isoform 2"/>
    <property type="match status" value="1"/>
</dbReference>
<dbReference type="GO" id="GO:0098609">
    <property type="term" value="P:cell-cell adhesion"/>
    <property type="evidence" value="ECO:0007669"/>
    <property type="project" value="TreeGrafter"/>
</dbReference>
<dbReference type="AlphaFoldDB" id="A0A2D0RGV6"/>
<dbReference type="GO" id="GO:0099072">
    <property type="term" value="P:regulation of postsynaptic membrane neurotransmitter receptor levels"/>
    <property type="evidence" value="ECO:0007669"/>
    <property type="project" value="TreeGrafter"/>
</dbReference>
<dbReference type="RefSeq" id="XP_017329764.1">
    <property type="nucleotide sequence ID" value="XM_017474275.2"/>
</dbReference>
<dbReference type="CDD" id="cd12029">
    <property type="entry name" value="SH3_DLG3"/>
    <property type="match status" value="1"/>
</dbReference>
<dbReference type="InterPro" id="IPR036892">
    <property type="entry name" value="L27_dom_sf"/>
</dbReference>
<accession>A0A2D0RGV6</accession>
<dbReference type="SMART" id="SM00228">
    <property type="entry name" value="PDZ"/>
    <property type="match status" value="3"/>
</dbReference>
<protein>
    <submittedName>
        <fullName evidence="14">Disks large homolog 3 isoform X5</fullName>
    </submittedName>
</protein>
<evidence type="ECO:0000256" key="4">
    <source>
        <dbReference type="ARBA" id="ARBA00022475"/>
    </source>
</evidence>
<dbReference type="GeneID" id="108268922"/>
<dbReference type="GO" id="GO:0007268">
    <property type="term" value="P:chemical synaptic transmission"/>
    <property type="evidence" value="ECO:0007669"/>
    <property type="project" value="InterPro"/>
</dbReference>
<dbReference type="InterPro" id="IPR019583">
    <property type="entry name" value="DLG1-4_PDZ_assoc"/>
</dbReference>
<dbReference type="InterPro" id="IPR035763">
    <property type="entry name" value="DLG3_SH3"/>
</dbReference>
<dbReference type="CDD" id="cd06724">
    <property type="entry name" value="PDZ2_Dlg1-2-4-like"/>
    <property type="match status" value="1"/>
</dbReference>
<evidence type="ECO:0000259" key="9">
    <source>
        <dbReference type="PROSITE" id="PS50002"/>
    </source>
</evidence>
<dbReference type="FunFam" id="2.30.30.40:FF:000027">
    <property type="entry name" value="Disks large homolog 3 isoform 1"/>
    <property type="match status" value="1"/>
</dbReference>
<dbReference type="Pfam" id="PF00018">
    <property type="entry name" value="SH3_1"/>
    <property type="match status" value="1"/>
</dbReference>
<feature type="domain" description="SH3" evidence="9">
    <location>
        <begin position="526"/>
        <end position="596"/>
    </location>
</feature>
<evidence type="ECO:0000256" key="6">
    <source>
        <dbReference type="ARBA" id="ARBA00023136"/>
    </source>
</evidence>
<dbReference type="Pfam" id="PF10608">
    <property type="entry name" value="MAGUK_N_PEST"/>
    <property type="match status" value="1"/>
</dbReference>
<dbReference type="InterPro" id="IPR015143">
    <property type="entry name" value="L27_1"/>
</dbReference>
<dbReference type="Gene3D" id="3.30.63.10">
    <property type="entry name" value="Guanylate Kinase phosphate binding domain"/>
    <property type="match status" value="1"/>
</dbReference>
<dbReference type="GO" id="GO:0097120">
    <property type="term" value="P:receptor localization to synapse"/>
    <property type="evidence" value="ECO:0007669"/>
    <property type="project" value="TreeGrafter"/>
</dbReference>
<dbReference type="InterPro" id="IPR008144">
    <property type="entry name" value="Guanylate_kin-like_dom"/>
</dbReference>
<dbReference type="SMART" id="SM00326">
    <property type="entry name" value="SH3"/>
    <property type="match status" value="1"/>
</dbReference>
<dbReference type="Pfam" id="PF00595">
    <property type="entry name" value="PDZ"/>
    <property type="match status" value="3"/>
</dbReference>
<dbReference type="InterPro" id="IPR027417">
    <property type="entry name" value="P-loop_NTPase"/>
</dbReference>
<dbReference type="InterPro" id="IPR004172">
    <property type="entry name" value="L27_dom"/>
</dbReference>
<evidence type="ECO:0000256" key="7">
    <source>
        <dbReference type="PROSITE-ProRule" id="PRU00192"/>
    </source>
</evidence>
<feature type="domain" description="PDZ" evidence="11">
    <location>
        <begin position="151"/>
        <end position="238"/>
    </location>
</feature>
<dbReference type="PROSITE" id="PS50002">
    <property type="entry name" value="SH3"/>
    <property type="match status" value="1"/>
</dbReference>
<feature type="domain" description="L27" evidence="12">
    <location>
        <begin position="8"/>
        <end position="68"/>
    </location>
</feature>
<dbReference type="GO" id="GO:0016323">
    <property type="term" value="C:basolateral plasma membrane"/>
    <property type="evidence" value="ECO:0007669"/>
    <property type="project" value="TreeGrafter"/>
</dbReference>
<dbReference type="PANTHER" id="PTHR23119:SF28">
    <property type="entry name" value="DISKS LARGE HOMOLOG 3"/>
    <property type="match status" value="1"/>
</dbReference>
<evidence type="ECO:0000313" key="14">
    <source>
        <dbReference type="RefSeq" id="XP_017329764.1"/>
    </source>
</evidence>
<dbReference type="GO" id="GO:0035255">
    <property type="term" value="F:ionotropic glutamate receptor binding"/>
    <property type="evidence" value="ECO:0007669"/>
    <property type="project" value="TreeGrafter"/>
</dbReference>
<keyword evidence="13" id="KW-1185">Reference proteome</keyword>
<dbReference type="InterPro" id="IPR001452">
    <property type="entry name" value="SH3_domain"/>
</dbReference>
<name>A0A2D0RGV6_ICTPU</name>
<dbReference type="CTD" id="1741"/>
<reference evidence="13" key="1">
    <citation type="journal article" date="2016" name="Nat. Commun.">
        <title>The channel catfish genome sequence provides insights into the evolution of scale formation in teleosts.</title>
        <authorList>
            <person name="Liu Z."/>
            <person name="Liu S."/>
            <person name="Yao J."/>
            <person name="Bao L."/>
            <person name="Zhang J."/>
            <person name="Li Y."/>
            <person name="Jiang C."/>
            <person name="Sun L."/>
            <person name="Wang R."/>
            <person name="Zhang Y."/>
            <person name="Zhou T."/>
            <person name="Zeng Q."/>
            <person name="Fu Q."/>
            <person name="Gao S."/>
            <person name="Li N."/>
            <person name="Koren S."/>
            <person name="Jiang Y."/>
            <person name="Zimin A."/>
            <person name="Xu P."/>
            <person name="Phillippy A.M."/>
            <person name="Geng X."/>
            <person name="Song L."/>
            <person name="Sun F."/>
            <person name="Li C."/>
            <person name="Wang X."/>
            <person name="Chen A."/>
            <person name="Jin Y."/>
            <person name="Yuan Z."/>
            <person name="Yang Y."/>
            <person name="Tan S."/>
            <person name="Peatman E."/>
            <person name="Lu J."/>
            <person name="Qin Z."/>
            <person name="Dunham R."/>
            <person name="Li Z."/>
            <person name="Sonstegard T."/>
            <person name="Feng J."/>
            <person name="Danzmann R.G."/>
            <person name="Schroeder S."/>
            <person name="Scheffler B."/>
            <person name="Duke M.V."/>
            <person name="Ballard L."/>
            <person name="Kucuktas H."/>
            <person name="Kaltenboeck L."/>
            <person name="Liu H."/>
            <person name="Armbruster J."/>
            <person name="Xie Y."/>
            <person name="Kirby M.L."/>
            <person name="Tian Y."/>
            <person name="Flanagan M.E."/>
            <person name="Mu W."/>
            <person name="Waldbieser G.C."/>
        </authorList>
    </citation>
    <scope>NUCLEOTIDE SEQUENCE [LARGE SCALE GENOMIC DNA]</scope>
    <source>
        <strain evidence="13">SDA103</strain>
    </source>
</reference>
<dbReference type="Proteomes" id="UP000221080">
    <property type="component" value="Chromosome 8"/>
</dbReference>
<keyword evidence="3 7" id="KW-0728">SH3 domain</keyword>
<evidence type="ECO:0000256" key="8">
    <source>
        <dbReference type="SAM" id="MobiDB-lite"/>
    </source>
</evidence>